<evidence type="ECO:0000313" key="2">
    <source>
        <dbReference type="Proteomes" id="UP000190102"/>
    </source>
</evidence>
<dbReference type="AlphaFoldDB" id="A0A1T4L5P2"/>
<dbReference type="Proteomes" id="UP000190102">
    <property type="component" value="Unassembled WGS sequence"/>
</dbReference>
<dbReference type="RefSeq" id="WP_078789071.1">
    <property type="nucleotide sequence ID" value="NZ_FUWR01000002.1"/>
</dbReference>
<reference evidence="2" key="1">
    <citation type="submission" date="2017-02" db="EMBL/GenBank/DDBJ databases">
        <authorList>
            <person name="Varghese N."/>
            <person name="Submissions S."/>
        </authorList>
    </citation>
    <scope>NUCLEOTIDE SEQUENCE [LARGE SCALE GENOMIC DNA]</scope>
    <source>
        <strain evidence="2">ATCC BAA-34</strain>
    </source>
</reference>
<organism evidence="1 2">
    <name type="scientific">Trichlorobacter thiogenes</name>
    <dbReference type="NCBI Taxonomy" id="115783"/>
    <lineage>
        <taxon>Bacteria</taxon>
        <taxon>Pseudomonadati</taxon>
        <taxon>Thermodesulfobacteriota</taxon>
        <taxon>Desulfuromonadia</taxon>
        <taxon>Geobacterales</taxon>
        <taxon>Geobacteraceae</taxon>
        <taxon>Trichlorobacter</taxon>
    </lineage>
</organism>
<protein>
    <submittedName>
        <fullName evidence="1">Uncharacterized protein</fullName>
    </submittedName>
</protein>
<dbReference type="STRING" id="115783.SAMN02745119_00783"/>
<evidence type="ECO:0000313" key="1">
    <source>
        <dbReference type="EMBL" id="SJZ50045.1"/>
    </source>
</evidence>
<name>A0A1T4L5P2_9BACT</name>
<gene>
    <name evidence="1" type="ORF">SAMN02745119_00783</name>
</gene>
<proteinExistence type="predicted"/>
<accession>A0A1T4L5P2</accession>
<dbReference type="EMBL" id="FUWR01000002">
    <property type="protein sequence ID" value="SJZ50045.1"/>
    <property type="molecule type" value="Genomic_DNA"/>
</dbReference>
<keyword evidence="2" id="KW-1185">Reference proteome</keyword>
<sequence>MMHKTDNQSVGSLTKTAELDCAAVQSGVFESEQAVTDIRHELVNANHAILLGANLLSRYWDDIISSLDQYDGRCDDDLFSSDDCLEARKNGAMVIASIVASARKIEARLAGLKEGVKHSAGNTA</sequence>